<dbReference type="Pfam" id="PF00005">
    <property type="entry name" value="ABC_tran"/>
    <property type="match status" value="1"/>
</dbReference>
<evidence type="ECO:0000259" key="5">
    <source>
        <dbReference type="PROSITE" id="PS50893"/>
    </source>
</evidence>
<dbReference type="Proteomes" id="UP000217918">
    <property type="component" value="Unassembled WGS sequence"/>
</dbReference>
<comment type="caution">
    <text evidence="6">The sequence shown here is derived from an EMBL/GenBank/DDBJ whole genome shotgun (WGS) entry which is preliminary data.</text>
</comment>
<keyword evidence="4 6" id="KW-0067">ATP-binding</keyword>
<dbReference type="PROSITE" id="PS50893">
    <property type="entry name" value="ABC_TRANSPORTER_2"/>
    <property type="match status" value="1"/>
</dbReference>
<feature type="domain" description="ABC transporter" evidence="5">
    <location>
        <begin position="5"/>
        <end position="225"/>
    </location>
</feature>
<keyword evidence="2" id="KW-0813">Transport</keyword>
<dbReference type="SMART" id="SM00382">
    <property type="entry name" value="AAA"/>
    <property type="match status" value="1"/>
</dbReference>
<dbReference type="SUPFAM" id="SSF52540">
    <property type="entry name" value="P-loop containing nucleoside triphosphate hydrolases"/>
    <property type="match status" value="1"/>
</dbReference>
<dbReference type="GO" id="GO:0016887">
    <property type="term" value="F:ATP hydrolysis activity"/>
    <property type="evidence" value="ECO:0007669"/>
    <property type="project" value="InterPro"/>
</dbReference>
<evidence type="ECO:0000313" key="6">
    <source>
        <dbReference type="EMBL" id="PBQ24498.1"/>
    </source>
</evidence>
<dbReference type="InterPro" id="IPR003593">
    <property type="entry name" value="AAA+_ATPase"/>
</dbReference>
<dbReference type="RefSeq" id="WP_096110313.1">
    <property type="nucleotide sequence ID" value="NZ_NVYO01000001.1"/>
</dbReference>
<evidence type="ECO:0000256" key="4">
    <source>
        <dbReference type="ARBA" id="ARBA00022840"/>
    </source>
</evidence>
<comment type="similarity">
    <text evidence="1">Belongs to the ABC transporter superfamily.</text>
</comment>
<evidence type="ECO:0000313" key="7">
    <source>
        <dbReference type="Proteomes" id="UP000217918"/>
    </source>
</evidence>
<dbReference type="GO" id="GO:0005524">
    <property type="term" value="F:ATP binding"/>
    <property type="evidence" value="ECO:0007669"/>
    <property type="project" value="UniProtKB-KW"/>
</dbReference>
<evidence type="ECO:0000256" key="1">
    <source>
        <dbReference type="ARBA" id="ARBA00005417"/>
    </source>
</evidence>
<dbReference type="PANTHER" id="PTHR43335">
    <property type="entry name" value="ABC TRANSPORTER, ATP-BINDING PROTEIN"/>
    <property type="match status" value="1"/>
</dbReference>
<evidence type="ECO:0000256" key="3">
    <source>
        <dbReference type="ARBA" id="ARBA00022741"/>
    </source>
</evidence>
<accession>A0A2A3U0K7</accession>
<gene>
    <name evidence="6" type="ORF">CNR29_10930</name>
</gene>
<name>A0A2A3U0K7_LEVBR</name>
<keyword evidence="3" id="KW-0547">Nucleotide-binding</keyword>
<sequence>MTTTLSLTHISKKYHRKPVLTDVSLQANTGDIIGISGANGSGKTTLLKTILGFTIPDSGQIIVLNHPLSARQHFATNTGFALKDCGPLPNYSSLANLQLMARLLKMTDMTHLPELLDSVGLTATNTTKVKHYSLGMYQRLCLAMSLVNDPQLVIWDEPENALDEAGLRQLQALLARLAEMGTTTILTSHNPTLLAHHVTRRVHLEAGRLLELPHSPGGHPWLRFGKCSYY</sequence>
<dbReference type="AlphaFoldDB" id="A0A2A3U0K7"/>
<organism evidence="6 7">
    <name type="scientific">Levilactobacillus brevis</name>
    <name type="common">Lactobacillus brevis</name>
    <dbReference type="NCBI Taxonomy" id="1580"/>
    <lineage>
        <taxon>Bacteria</taxon>
        <taxon>Bacillati</taxon>
        <taxon>Bacillota</taxon>
        <taxon>Bacilli</taxon>
        <taxon>Lactobacillales</taxon>
        <taxon>Lactobacillaceae</taxon>
        <taxon>Levilactobacillus</taxon>
    </lineage>
</organism>
<dbReference type="InterPro" id="IPR003439">
    <property type="entry name" value="ABC_transporter-like_ATP-bd"/>
</dbReference>
<dbReference type="EMBL" id="NVYO01000001">
    <property type="protein sequence ID" value="PBQ24498.1"/>
    <property type="molecule type" value="Genomic_DNA"/>
</dbReference>
<proteinExistence type="inferred from homology"/>
<evidence type="ECO:0000256" key="2">
    <source>
        <dbReference type="ARBA" id="ARBA00022448"/>
    </source>
</evidence>
<protein>
    <submittedName>
        <fullName evidence="6">ABC transporter ATP-binding protein</fullName>
    </submittedName>
</protein>
<dbReference type="InterPro" id="IPR027417">
    <property type="entry name" value="P-loop_NTPase"/>
</dbReference>
<reference evidence="6 7" key="1">
    <citation type="submission" date="2017-09" db="EMBL/GenBank/DDBJ databases">
        <title>Genome sequence of Lactobacillus brevis D7.</title>
        <authorList>
            <person name="Kwon M.-S."/>
            <person name="Lim S.K."/>
            <person name="Choi H.-J."/>
        </authorList>
    </citation>
    <scope>NUCLEOTIDE SEQUENCE [LARGE SCALE GENOMIC DNA]</scope>
    <source>
        <strain evidence="6 7">D7</strain>
    </source>
</reference>
<dbReference type="Gene3D" id="3.40.50.300">
    <property type="entry name" value="P-loop containing nucleotide triphosphate hydrolases"/>
    <property type="match status" value="1"/>
</dbReference>